<dbReference type="Proteomes" id="UP000018895">
    <property type="component" value="Unassembled WGS sequence"/>
</dbReference>
<name>W4QF51_9BACI</name>
<dbReference type="GO" id="GO:0046872">
    <property type="term" value="F:metal ion binding"/>
    <property type="evidence" value="ECO:0007669"/>
    <property type="project" value="UniProtKB-KW"/>
</dbReference>
<evidence type="ECO:0000256" key="1">
    <source>
        <dbReference type="ARBA" id="ARBA00001342"/>
    </source>
</evidence>
<evidence type="ECO:0000256" key="10">
    <source>
        <dbReference type="RuleBase" id="RU004338"/>
    </source>
</evidence>
<comment type="subunit">
    <text evidence="4 10">Homotrimer.</text>
</comment>
<sequence length="161" mass="17454">MSFHTSQLCDQNDGQIVVAESSLLQYYGNKKAFSGRVVTVKVYEDYGLVKKVIETAEEGSVIVIHGSGSRRSALIGAELAQLSIEKKVSGLIIYGCIRDSEMIKQLDIGVMAIGTIPVLSSCEGSGETDIAFHFASVDWKPGQYVYVDQDGVVVSDEDLLQ</sequence>
<dbReference type="CDD" id="cd16841">
    <property type="entry name" value="RraA_family"/>
    <property type="match status" value="1"/>
</dbReference>
<dbReference type="Pfam" id="PF03737">
    <property type="entry name" value="RraA-like"/>
    <property type="match status" value="1"/>
</dbReference>
<evidence type="ECO:0000256" key="3">
    <source>
        <dbReference type="ARBA" id="ARBA00008621"/>
    </source>
</evidence>
<organism evidence="11 12">
    <name type="scientific">Halalkalibacter hemicellulosilyticusJCM 9152</name>
    <dbReference type="NCBI Taxonomy" id="1236971"/>
    <lineage>
        <taxon>Bacteria</taxon>
        <taxon>Bacillati</taxon>
        <taxon>Bacillota</taxon>
        <taxon>Bacilli</taxon>
        <taxon>Bacillales</taxon>
        <taxon>Bacillaceae</taxon>
        <taxon>Halalkalibacter</taxon>
    </lineage>
</organism>
<accession>W4QF51</accession>
<feature type="binding site" evidence="9">
    <location>
        <begin position="76"/>
        <end position="79"/>
    </location>
    <ligand>
        <name>substrate</name>
    </ligand>
</feature>
<comment type="caution">
    <text evidence="11">The sequence shown here is derived from an EMBL/GenBank/DDBJ whole genome shotgun (WGS) entry which is preliminary data.</text>
</comment>
<comment type="cofactor">
    <cofactor evidence="9">
        <name>Mg(2+)</name>
        <dbReference type="ChEBI" id="CHEBI:18420"/>
    </cofactor>
</comment>
<dbReference type="GO" id="GO:0008428">
    <property type="term" value="F:ribonuclease inhibitor activity"/>
    <property type="evidence" value="ECO:0007669"/>
    <property type="project" value="InterPro"/>
</dbReference>
<dbReference type="SUPFAM" id="SSF89562">
    <property type="entry name" value="RraA-like"/>
    <property type="match status" value="1"/>
</dbReference>
<keyword evidence="6 10" id="KW-0456">Lyase</keyword>
<comment type="similarity">
    <text evidence="3 10">Belongs to the class II aldolase/RraA-like family.</text>
</comment>
<dbReference type="RefSeq" id="WP_035342082.1">
    <property type="nucleotide sequence ID" value="NZ_BAUU01000008.1"/>
</dbReference>
<dbReference type="EC" id="4.1.3.17" evidence="10"/>
<comment type="catalytic activity">
    <reaction evidence="8 10">
        <text>oxaloacetate + H(+) = pyruvate + CO2</text>
        <dbReference type="Rhea" id="RHEA:15641"/>
        <dbReference type="ChEBI" id="CHEBI:15361"/>
        <dbReference type="ChEBI" id="CHEBI:15378"/>
        <dbReference type="ChEBI" id="CHEBI:16452"/>
        <dbReference type="ChEBI" id="CHEBI:16526"/>
        <dbReference type="EC" id="4.1.1.112"/>
    </reaction>
</comment>
<dbReference type="NCBIfam" id="TIGR01935">
    <property type="entry name" value="NOT-MenG"/>
    <property type="match status" value="1"/>
</dbReference>
<feature type="binding site" evidence="9">
    <location>
        <position position="98"/>
    </location>
    <ligand>
        <name>substrate</name>
    </ligand>
</feature>
<evidence type="ECO:0000256" key="4">
    <source>
        <dbReference type="ARBA" id="ARBA00011233"/>
    </source>
</evidence>
<dbReference type="EC" id="4.1.1.112" evidence="10"/>
<evidence type="ECO:0000256" key="2">
    <source>
        <dbReference type="ARBA" id="ARBA00001968"/>
    </source>
</evidence>
<evidence type="ECO:0000313" key="12">
    <source>
        <dbReference type="Proteomes" id="UP000018895"/>
    </source>
</evidence>
<evidence type="ECO:0000256" key="5">
    <source>
        <dbReference type="ARBA" id="ARBA00022723"/>
    </source>
</evidence>
<dbReference type="GO" id="GO:0051252">
    <property type="term" value="P:regulation of RNA metabolic process"/>
    <property type="evidence" value="ECO:0007669"/>
    <property type="project" value="InterPro"/>
</dbReference>
<dbReference type="PANTHER" id="PTHR33254:SF4">
    <property type="entry name" value="4-HYDROXY-4-METHYL-2-OXOGLUTARATE ALDOLASE 3-RELATED"/>
    <property type="match status" value="1"/>
</dbReference>
<keyword evidence="12" id="KW-1185">Reference proteome</keyword>
<dbReference type="GO" id="GO:0008948">
    <property type="term" value="F:oxaloacetate decarboxylase activity"/>
    <property type="evidence" value="ECO:0007669"/>
    <property type="project" value="UniProtKB-EC"/>
</dbReference>
<dbReference type="EMBL" id="BAUU01000008">
    <property type="protein sequence ID" value="GAE29944.1"/>
    <property type="molecule type" value="Genomic_DNA"/>
</dbReference>
<protein>
    <recommendedName>
        <fullName evidence="10">4-hydroxy-4-methyl-2-oxoglutarate aldolase</fullName>
        <shortName evidence="10">HMG aldolase</shortName>
        <ecNumber evidence="10">4.1.1.112</ecNumber>
        <ecNumber evidence="10">4.1.3.17</ecNumber>
    </recommendedName>
    <alternativeName>
        <fullName evidence="10">Oxaloacetate decarboxylase</fullName>
    </alternativeName>
</protein>
<evidence type="ECO:0000256" key="8">
    <source>
        <dbReference type="ARBA" id="ARBA00047973"/>
    </source>
</evidence>
<reference evidence="11" key="1">
    <citation type="journal article" date="2014" name="Genome Announc.">
        <title>Draft Genome Sequences of Three Alkaliphilic Bacillus Strains, Bacillus wakoensis JCM 9140T, Bacillus akibai JCM 9157T, and Bacillus hemicellulosilyticus JCM 9152T.</title>
        <authorList>
            <person name="Yuki M."/>
            <person name="Oshima K."/>
            <person name="Suda W."/>
            <person name="Oshida Y."/>
            <person name="Kitamura K."/>
            <person name="Iida T."/>
            <person name="Hattori M."/>
            <person name="Ohkuma M."/>
        </authorList>
    </citation>
    <scope>NUCLEOTIDE SEQUENCE [LARGE SCALE GENOMIC DNA]</scope>
    <source>
        <strain evidence="11">JCM 9152</strain>
    </source>
</reference>
<evidence type="ECO:0000256" key="7">
    <source>
        <dbReference type="ARBA" id="ARBA00025046"/>
    </source>
</evidence>
<evidence type="ECO:0000256" key="6">
    <source>
        <dbReference type="ARBA" id="ARBA00023239"/>
    </source>
</evidence>
<dbReference type="NCBIfam" id="NF006875">
    <property type="entry name" value="PRK09372.1"/>
    <property type="match status" value="1"/>
</dbReference>
<keyword evidence="9" id="KW-0460">Magnesium</keyword>
<evidence type="ECO:0000256" key="9">
    <source>
        <dbReference type="PIRSR" id="PIRSR605493-1"/>
    </source>
</evidence>
<comment type="cofactor">
    <cofactor evidence="2 10">
        <name>a divalent metal cation</name>
        <dbReference type="ChEBI" id="CHEBI:60240"/>
    </cofactor>
</comment>
<comment type="catalytic activity">
    <reaction evidence="1 10">
        <text>4-hydroxy-4-methyl-2-oxoglutarate = 2 pyruvate</text>
        <dbReference type="Rhea" id="RHEA:22748"/>
        <dbReference type="ChEBI" id="CHEBI:15361"/>
        <dbReference type="ChEBI" id="CHEBI:58276"/>
        <dbReference type="EC" id="4.1.3.17"/>
    </reaction>
</comment>
<evidence type="ECO:0000313" key="11">
    <source>
        <dbReference type="EMBL" id="GAE29944.1"/>
    </source>
</evidence>
<gene>
    <name evidence="11" type="ORF">JCM9152_1333</name>
</gene>
<feature type="binding site" evidence="9">
    <location>
        <position position="99"/>
    </location>
    <ligand>
        <name>Mg(2+)</name>
        <dbReference type="ChEBI" id="CHEBI:18420"/>
    </ligand>
</feature>
<dbReference type="GO" id="GO:0047443">
    <property type="term" value="F:4-hydroxy-4-methyl-2-oxoglutarate aldolase activity"/>
    <property type="evidence" value="ECO:0007669"/>
    <property type="project" value="UniProtKB-EC"/>
</dbReference>
<dbReference type="InterPro" id="IPR010203">
    <property type="entry name" value="RraA"/>
</dbReference>
<dbReference type="AlphaFoldDB" id="W4QF51"/>
<dbReference type="Gene3D" id="3.50.30.40">
    <property type="entry name" value="Ribonuclease E inhibitor RraA/RraA-like"/>
    <property type="match status" value="1"/>
</dbReference>
<keyword evidence="5 9" id="KW-0479">Metal-binding</keyword>
<proteinExistence type="inferred from homology"/>
<comment type="function">
    <text evidence="7 10">Catalyzes the aldol cleavage of 4-hydroxy-4-methyl-2-oxoglutarate (HMG) into 2 molecules of pyruvate. Also contains a secondary oxaloacetate (OAA) decarboxylase activity due to the common pyruvate enolate transition state formed following C-C bond cleavage in the retro-aldol and decarboxylation reactions.</text>
</comment>
<dbReference type="STRING" id="1236971.JCM9152_1333"/>
<dbReference type="PANTHER" id="PTHR33254">
    <property type="entry name" value="4-HYDROXY-4-METHYL-2-OXOGLUTARATE ALDOLASE 3-RELATED"/>
    <property type="match status" value="1"/>
</dbReference>
<dbReference type="OrthoDB" id="9784786at2"/>
<dbReference type="InterPro" id="IPR036704">
    <property type="entry name" value="RraA/RraA-like_sf"/>
</dbReference>
<dbReference type="InterPro" id="IPR005493">
    <property type="entry name" value="RraA/RraA-like"/>
</dbReference>